<protein>
    <submittedName>
        <fullName evidence="2">Pimeloyl-ACP methyl ester carboxylesterase</fullName>
    </submittedName>
</protein>
<evidence type="ECO:0000313" key="2">
    <source>
        <dbReference type="EMBL" id="REH54132.1"/>
    </source>
</evidence>
<keyword evidence="3" id="KW-1185">Reference proteome</keyword>
<dbReference type="Gene3D" id="3.40.50.1820">
    <property type="entry name" value="alpha/beta hydrolase"/>
    <property type="match status" value="1"/>
</dbReference>
<feature type="domain" description="AB hydrolase-1" evidence="1">
    <location>
        <begin position="55"/>
        <end position="277"/>
    </location>
</feature>
<dbReference type="AlphaFoldDB" id="A0A3E0I5W8"/>
<evidence type="ECO:0000313" key="3">
    <source>
        <dbReference type="Proteomes" id="UP000256269"/>
    </source>
</evidence>
<reference evidence="2 3" key="1">
    <citation type="submission" date="2018-08" db="EMBL/GenBank/DDBJ databases">
        <title>Genomic Encyclopedia of Archaeal and Bacterial Type Strains, Phase II (KMG-II): from individual species to whole genera.</title>
        <authorList>
            <person name="Goeker M."/>
        </authorList>
    </citation>
    <scope>NUCLEOTIDE SEQUENCE [LARGE SCALE GENOMIC DNA]</scope>
    <source>
        <strain evidence="2 3">DSM 45791</strain>
    </source>
</reference>
<name>A0A3E0I5W8_9PSEU</name>
<dbReference type="SUPFAM" id="SSF53474">
    <property type="entry name" value="alpha/beta-Hydrolases"/>
    <property type="match status" value="1"/>
</dbReference>
<proteinExistence type="predicted"/>
<dbReference type="Pfam" id="PF12697">
    <property type="entry name" value="Abhydrolase_6"/>
    <property type="match status" value="1"/>
</dbReference>
<sequence>MSQIGGFKTRQTESTYHELYSRVRAQWPADTEDVYVRTRFGVTHAIRHGTGEPMILLPGNGGTAANWSTCARALGERHTVIALDILGQPGLGMQHTPLRGPRDLSTWVGDVMYDLGIEGAHFCGLSYGAWVATLVAMHAPFRVRTLALAEPAGNTFGRMPLSSLPAVLRLLCDHSESGLARFGRHVEAGWSSDPDHRRLVNFGMANYRVRLPFMRHHSDAELRRITQPTLVLVAGASVAHNPAKVVHRARTLLPNAKVELIAGAPHPLPETHPEVVTDHLTNWLSAVG</sequence>
<dbReference type="InterPro" id="IPR029058">
    <property type="entry name" value="AB_hydrolase_fold"/>
</dbReference>
<dbReference type="Proteomes" id="UP000256269">
    <property type="component" value="Unassembled WGS sequence"/>
</dbReference>
<dbReference type="GO" id="GO:0003824">
    <property type="term" value="F:catalytic activity"/>
    <property type="evidence" value="ECO:0007669"/>
    <property type="project" value="UniProtKB-ARBA"/>
</dbReference>
<accession>A0A3E0I5W8</accession>
<organism evidence="2 3">
    <name type="scientific">Kutzneria buriramensis</name>
    <dbReference type="NCBI Taxonomy" id="1045776"/>
    <lineage>
        <taxon>Bacteria</taxon>
        <taxon>Bacillati</taxon>
        <taxon>Actinomycetota</taxon>
        <taxon>Actinomycetes</taxon>
        <taxon>Pseudonocardiales</taxon>
        <taxon>Pseudonocardiaceae</taxon>
        <taxon>Kutzneria</taxon>
    </lineage>
</organism>
<dbReference type="PANTHER" id="PTHR43798">
    <property type="entry name" value="MONOACYLGLYCEROL LIPASE"/>
    <property type="match status" value="1"/>
</dbReference>
<dbReference type="OrthoDB" id="5513277at2"/>
<comment type="caution">
    <text evidence="2">The sequence shown here is derived from an EMBL/GenBank/DDBJ whole genome shotgun (WGS) entry which is preliminary data.</text>
</comment>
<dbReference type="InterPro" id="IPR050266">
    <property type="entry name" value="AB_hydrolase_sf"/>
</dbReference>
<evidence type="ECO:0000259" key="1">
    <source>
        <dbReference type="Pfam" id="PF12697"/>
    </source>
</evidence>
<gene>
    <name evidence="2" type="ORF">BCF44_102364</name>
</gene>
<dbReference type="EMBL" id="QUNO01000002">
    <property type="protein sequence ID" value="REH54132.1"/>
    <property type="molecule type" value="Genomic_DNA"/>
</dbReference>
<dbReference type="InterPro" id="IPR000073">
    <property type="entry name" value="AB_hydrolase_1"/>
</dbReference>